<keyword evidence="3" id="KW-1185">Reference proteome</keyword>
<gene>
    <name evidence="2" type="ORF">SAMN05421831_102151</name>
</gene>
<accession>A0A1H6R1Q3</accession>
<keyword evidence="1" id="KW-0812">Transmembrane</keyword>
<protein>
    <submittedName>
        <fullName evidence="2">Uncharacterized protein</fullName>
    </submittedName>
</protein>
<sequence>MLKIYILMQKLSKESKNFVFSVLYVVPLSSLLVTTANGLHVPGWISGLLISLLAIVSMGFGDFKGPEEEHRQP</sequence>
<keyword evidence="1" id="KW-1133">Transmembrane helix</keyword>
<feature type="transmembrane region" description="Helical" evidence="1">
    <location>
        <begin position="44"/>
        <end position="63"/>
    </location>
</feature>
<dbReference type="EMBL" id="FNYH01000002">
    <property type="protein sequence ID" value="SEI46407.1"/>
    <property type="molecule type" value="Genomic_DNA"/>
</dbReference>
<reference evidence="3" key="1">
    <citation type="submission" date="2016-10" db="EMBL/GenBank/DDBJ databases">
        <authorList>
            <person name="Varghese N."/>
            <person name="Submissions S."/>
        </authorList>
    </citation>
    <scope>NUCLEOTIDE SEQUENCE [LARGE SCALE GENOMIC DNA]</scope>
    <source>
        <strain evidence="3">DSM 7165</strain>
    </source>
</reference>
<dbReference type="Proteomes" id="UP000242999">
    <property type="component" value="Unassembled WGS sequence"/>
</dbReference>
<proteinExistence type="predicted"/>
<evidence type="ECO:0000313" key="2">
    <source>
        <dbReference type="EMBL" id="SEI46407.1"/>
    </source>
</evidence>
<dbReference type="AlphaFoldDB" id="A0A1H6R1Q3"/>
<evidence type="ECO:0000256" key="1">
    <source>
        <dbReference type="SAM" id="Phobius"/>
    </source>
</evidence>
<evidence type="ECO:0000313" key="3">
    <source>
        <dbReference type="Proteomes" id="UP000242999"/>
    </source>
</evidence>
<dbReference type="STRING" id="64971.SAMN05421831_102151"/>
<dbReference type="RefSeq" id="WP_143051935.1">
    <property type="nucleotide sequence ID" value="NZ_FNYH01000002.1"/>
</dbReference>
<keyword evidence="1" id="KW-0472">Membrane</keyword>
<name>A0A1H6R1Q3_9GAMM</name>
<feature type="transmembrane region" description="Helical" evidence="1">
    <location>
        <begin position="18"/>
        <end position="38"/>
    </location>
</feature>
<organism evidence="2 3">
    <name type="scientific">Allopseudospirillum japonicum</name>
    <dbReference type="NCBI Taxonomy" id="64971"/>
    <lineage>
        <taxon>Bacteria</taxon>
        <taxon>Pseudomonadati</taxon>
        <taxon>Pseudomonadota</taxon>
        <taxon>Gammaproteobacteria</taxon>
        <taxon>Oceanospirillales</taxon>
        <taxon>Oceanospirillaceae</taxon>
        <taxon>Allopseudospirillum</taxon>
    </lineage>
</organism>